<dbReference type="Proteomes" id="UP000035579">
    <property type="component" value="Chromosome"/>
</dbReference>
<dbReference type="EMBL" id="CP011509">
    <property type="protein sequence ID" value="AKJ07577.1"/>
    <property type="molecule type" value="Genomic_DNA"/>
</dbReference>
<keyword evidence="4" id="KW-1185">Reference proteome</keyword>
<accession>A0AAC8TIR6</accession>
<sequence>MSQFDFPRIHVRGLININVGTANNDDYATKVVAPTYEGGNPDNPPDMASYSKLPLRLADTDQVQPTTFGRSDNEFQTWASQKVPVLSSNGSQSEVLPAEWNYFGDMGIKLEFANPTGQGPGSCKVVVATVQTAPSQFIGSAADLGSLSTPDQGVVEPFLGATFSFKKRQDDPDSSTAMIIDCSQEGSSQSSQIFCENLMLQNGGKVLLGRKLDMMSGQYMSQAMPDKASTLWLNFQRNLNFGGPGGASGSFQTVMPFDDGVEASALLALFERYRPAGETRAIRGVVFRYNMFRVQAPYRYDLDKTMEVFAQGGLNPGIGQFVGTLAPWYDGDDDETYSMGRLLIPGPATFLMPSGGHGNANPENPTFSLAPLVARVNTNLKVLSLDAVNTFPEQYTKDPTAKQYATDAYHDDTNPDDTYNPKYNLQTLTLTLTPPAKGDITPPPVTLGTLTFEQAPAGAASYGTQAYYLRGGMIDLPLSFQGYSVDDLAEGSLSLLNSQGQAYLVENELMILGRRSTLYTEQEPGAVATQFNFNGPLVPAPLTVWRKGKPMTDEEYRKLVAAGKGLVVQEFLLNPIELQGSTNKYPLANYDVATLDFQLSTPVDKASTKIFVVTQKGVSAEMGGVIQEQDDINMMVSPVLYVRILPNQDFSQYYEEPSAAEPVGNSTLTFGVIYEHIFRNYFLLYPAMSQVVPLNNPQDWLTGDMARRILTRISPQQWPNYEYMPRTRDLSRSRRVLLEAWARRILALGAAEAAKANPNPSPIGRRLYVPR</sequence>
<dbReference type="AlphaFoldDB" id="A0AAC8TIR6"/>
<organism evidence="1 3">
    <name type="scientific">Archangium gephyra</name>
    <dbReference type="NCBI Taxonomy" id="48"/>
    <lineage>
        <taxon>Bacteria</taxon>
        <taxon>Pseudomonadati</taxon>
        <taxon>Myxococcota</taxon>
        <taxon>Myxococcia</taxon>
        <taxon>Myxococcales</taxon>
        <taxon>Cystobacterineae</taxon>
        <taxon>Archangiaceae</taxon>
        <taxon>Archangium</taxon>
    </lineage>
</organism>
<evidence type="ECO:0000313" key="2">
    <source>
        <dbReference type="EMBL" id="REG29336.1"/>
    </source>
</evidence>
<dbReference type="Proteomes" id="UP000256345">
    <property type="component" value="Unassembled WGS sequence"/>
</dbReference>
<reference evidence="1 3" key="1">
    <citation type="submission" date="2015-05" db="EMBL/GenBank/DDBJ databases">
        <title>Genome assembly of Archangium gephyra DSM 2261.</title>
        <authorList>
            <person name="Sharma G."/>
            <person name="Subramanian S."/>
        </authorList>
    </citation>
    <scope>NUCLEOTIDE SEQUENCE [LARGE SCALE GENOMIC DNA]</scope>
    <source>
        <strain evidence="1 3">DSM 2261</strain>
    </source>
</reference>
<protein>
    <submittedName>
        <fullName evidence="1">Uncharacterized protein</fullName>
    </submittedName>
</protein>
<dbReference type="KEGG" id="age:AA314_09203"/>
<evidence type="ECO:0000313" key="3">
    <source>
        <dbReference type="Proteomes" id="UP000035579"/>
    </source>
</evidence>
<gene>
    <name evidence="1" type="ORF">AA314_09203</name>
    <name evidence="2" type="ORF">ATI61_10723</name>
</gene>
<evidence type="ECO:0000313" key="4">
    <source>
        <dbReference type="Proteomes" id="UP000256345"/>
    </source>
</evidence>
<dbReference type="EMBL" id="QUMU01000007">
    <property type="protein sequence ID" value="REG29336.1"/>
    <property type="molecule type" value="Genomic_DNA"/>
</dbReference>
<dbReference type="RefSeq" id="WP_047860567.1">
    <property type="nucleotide sequence ID" value="NZ_CP011509.1"/>
</dbReference>
<evidence type="ECO:0000313" key="1">
    <source>
        <dbReference type="EMBL" id="AKJ07577.1"/>
    </source>
</evidence>
<name>A0AAC8TIR6_9BACT</name>
<reference evidence="2 4" key="2">
    <citation type="submission" date="2018-08" db="EMBL/GenBank/DDBJ databases">
        <title>Genomic Encyclopedia of Archaeal and Bacterial Type Strains, Phase II (KMG-II): from individual species to whole genera.</title>
        <authorList>
            <person name="Goeker M."/>
        </authorList>
    </citation>
    <scope>NUCLEOTIDE SEQUENCE [LARGE SCALE GENOMIC DNA]</scope>
    <source>
        <strain evidence="2 4">DSM 2261</strain>
    </source>
</reference>
<proteinExistence type="predicted"/>